<evidence type="ECO:0000313" key="2">
    <source>
        <dbReference type="Proteomes" id="UP000633619"/>
    </source>
</evidence>
<protein>
    <submittedName>
        <fullName evidence="1">Uncharacterized protein</fullName>
    </submittedName>
</protein>
<proteinExistence type="predicted"/>
<evidence type="ECO:0000313" key="1">
    <source>
        <dbReference type="EMBL" id="MBH8595740.1"/>
    </source>
</evidence>
<dbReference type="RefSeq" id="WP_181732295.1">
    <property type="nucleotide sequence ID" value="NZ_JACEIR010000006.1"/>
</dbReference>
<dbReference type="EMBL" id="JAECVW010000006">
    <property type="protein sequence ID" value="MBH8595740.1"/>
    <property type="molecule type" value="Genomic_DNA"/>
</dbReference>
<sequence length="65" mass="7395">MEKHHRYIGEAVEVTDDGRLLLKFKIMQDGIWYGTLNPIGAEKWGKFRGLKMPAESTTGTTQKNT</sequence>
<reference evidence="1 2" key="1">
    <citation type="submission" date="2020-12" db="EMBL/GenBank/DDBJ databases">
        <title>WGS of Thermoactinomyces spp.</title>
        <authorList>
            <person name="Cheng K."/>
        </authorList>
    </citation>
    <scope>NUCLEOTIDE SEQUENCE [LARGE SCALE GENOMIC DNA]</scope>
    <source>
        <strain evidence="2">CICC 10671\DSM 43846</strain>
    </source>
</reference>
<dbReference type="Proteomes" id="UP000633619">
    <property type="component" value="Unassembled WGS sequence"/>
</dbReference>
<accession>A0A8I1DFN8</accession>
<name>A0A8I1DFN8_THEIN</name>
<gene>
    <name evidence="1" type="ORF">I8U20_10400</name>
</gene>
<dbReference type="AlphaFoldDB" id="A0A8I1DFN8"/>
<comment type="caution">
    <text evidence="1">The sequence shown here is derived from an EMBL/GenBank/DDBJ whole genome shotgun (WGS) entry which is preliminary data.</text>
</comment>
<keyword evidence="2" id="KW-1185">Reference proteome</keyword>
<organism evidence="1 2">
    <name type="scientific">Thermoactinomyces intermedius</name>
    <dbReference type="NCBI Taxonomy" id="2024"/>
    <lineage>
        <taxon>Bacteria</taxon>
        <taxon>Bacillati</taxon>
        <taxon>Bacillota</taxon>
        <taxon>Bacilli</taxon>
        <taxon>Bacillales</taxon>
        <taxon>Thermoactinomycetaceae</taxon>
        <taxon>Thermoactinomyces</taxon>
    </lineage>
</organism>